<keyword evidence="3" id="KW-1185">Reference proteome</keyword>
<sequence>MSGELPYIAKPNRVISSGAETLDAIALSLVVESDRLVIEARTGTTSDREIVVDHDQIYRVELVEGVAPEIEIETRRTEYVVTGVADSLQRARRIARTIRRLSNGGSEPAGGDPAGTERRSSAGHDHQSEEQPPTLNTGRSDDGRSRVYPSETLHCPACDQKAEVPEEIPESVLEVTCPGCSITLGRVDDEGESVIIDPDL</sequence>
<dbReference type="Proteomes" id="UP000466535">
    <property type="component" value="Unassembled WGS sequence"/>
</dbReference>
<comment type="caution">
    <text evidence="2">The sequence shown here is derived from an EMBL/GenBank/DDBJ whole genome shotgun (WGS) entry which is preliminary data.</text>
</comment>
<proteinExistence type="predicted"/>
<feature type="region of interest" description="Disordered" evidence="1">
    <location>
        <begin position="99"/>
        <end position="148"/>
    </location>
</feature>
<feature type="compositionally biased region" description="Basic and acidic residues" evidence="1">
    <location>
        <begin position="115"/>
        <end position="129"/>
    </location>
</feature>
<protein>
    <submittedName>
        <fullName evidence="2">Uncharacterized protein</fullName>
    </submittedName>
</protein>
<gene>
    <name evidence="2" type="ORF">GRX03_02450</name>
</gene>
<organism evidence="2 3">
    <name type="scientific">Halovenus carboxidivorans</name>
    <dbReference type="NCBI Taxonomy" id="2692199"/>
    <lineage>
        <taxon>Archaea</taxon>
        <taxon>Methanobacteriati</taxon>
        <taxon>Methanobacteriota</taxon>
        <taxon>Stenosarchaea group</taxon>
        <taxon>Halobacteria</taxon>
        <taxon>Halobacteriales</taxon>
        <taxon>Haloarculaceae</taxon>
        <taxon>Halovenus</taxon>
    </lineage>
</organism>
<dbReference type="AlphaFoldDB" id="A0A6B0SZM4"/>
<evidence type="ECO:0000313" key="3">
    <source>
        <dbReference type="Proteomes" id="UP000466535"/>
    </source>
</evidence>
<dbReference type="EMBL" id="WUUT01000001">
    <property type="protein sequence ID" value="MXR50467.1"/>
    <property type="molecule type" value="Genomic_DNA"/>
</dbReference>
<evidence type="ECO:0000313" key="2">
    <source>
        <dbReference type="EMBL" id="MXR50467.1"/>
    </source>
</evidence>
<name>A0A6B0SZM4_9EURY</name>
<dbReference type="RefSeq" id="WP_159762594.1">
    <property type="nucleotide sequence ID" value="NZ_WUUT01000001.1"/>
</dbReference>
<accession>A0A6B0SZM4</accession>
<reference evidence="2 3" key="1">
    <citation type="submission" date="2019-12" db="EMBL/GenBank/DDBJ databases">
        <title>Isolation and characterization of three novel carbon monoxide-oxidizing members of Halobacteria from salione crusts and soils.</title>
        <authorList>
            <person name="Myers M.R."/>
            <person name="King G.M."/>
        </authorList>
    </citation>
    <scope>NUCLEOTIDE SEQUENCE [LARGE SCALE GENOMIC DNA]</scope>
    <source>
        <strain evidence="2 3">WSH3</strain>
    </source>
</reference>
<evidence type="ECO:0000256" key="1">
    <source>
        <dbReference type="SAM" id="MobiDB-lite"/>
    </source>
</evidence>